<reference evidence="4" key="2">
    <citation type="submission" date="2023-05" db="EMBL/GenBank/DDBJ databases">
        <authorList>
            <person name="Schelkunov M.I."/>
        </authorList>
    </citation>
    <scope>NUCLEOTIDE SEQUENCE</scope>
    <source>
        <strain evidence="4">Hsosn_3</strain>
        <tissue evidence="4">Leaf</tissue>
    </source>
</reference>
<accession>A0AAD8J0I7</accession>
<comment type="similarity">
    <text evidence="1">Belongs to the importin alpha family.</text>
</comment>
<dbReference type="AlphaFoldDB" id="A0AAD8J0I7"/>
<evidence type="ECO:0000256" key="3">
    <source>
        <dbReference type="ARBA" id="ARBA00022927"/>
    </source>
</evidence>
<dbReference type="InterPro" id="IPR011989">
    <property type="entry name" value="ARM-like"/>
</dbReference>
<comment type="caution">
    <text evidence="4">The sequence shown here is derived from an EMBL/GenBank/DDBJ whole genome shotgun (WGS) entry which is preliminary data.</text>
</comment>
<dbReference type="PANTHER" id="PTHR23316">
    <property type="entry name" value="IMPORTIN ALPHA"/>
    <property type="match status" value="1"/>
</dbReference>
<dbReference type="GO" id="GO:0015031">
    <property type="term" value="P:protein transport"/>
    <property type="evidence" value="ECO:0007669"/>
    <property type="project" value="UniProtKB-KW"/>
</dbReference>
<dbReference type="EMBL" id="JAUIZM010000003">
    <property type="protein sequence ID" value="KAK1394136.1"/>
    <property type="molecule type" value="Genomic_DNA"/>
</dbReference>
<keyword evidence="5" id="KW-1185">Reference proteome</keyword>
<organism evidence="4 5">
    <name type="scientific">Heracleum sosnowskyi</name>
    <dbReference type="NCBI Taxonomy" id="360622"/>
    <lineage>
        <taxon>Eukaryota</taxon>
        <taxon>Viridiplantae</taxon>
        <taxon>Streptophyta</taxon>
        <taxon>Embryophyta</taxon>
        <taxon>Tracheophyta</taxon>
        <taxon>Spermatophyta</taxon>
        <taxon>Magnoliopsida</taxon>
        <taxon>eudicotyledons</taxon>
        <taxon>Gunneridae</taxon>
        <taxon>Pentapetalae</taxon>
        <taxon>asterids</taxon>
        <taxon>campanulids</taxon>
        <taxon>Apiales</taxon>
        <taxon>Apiaceae</taxon>
        <taxon>Apioideae</taxon>
        <taxon>apioid superclade</taxon>
        <taxon>Tordylieae</taxon>
        <taxon>Tordyliinae</taxon>
        <taxon>Heracleum</taxon>
    </lineage>
</organism>
<dbReference type="Gene3D" id="1.25.10.10">
    <property type="entry name" value="Leucine-rich Repeat Variant"/>
    <property type="match status" value="1"/>
</dbReference>
<evidence type="ECO:0000256" key="1">
    <source>
        <dbReference type="ARBA" id="ARBA00010394"/>
    </source>
</evidence>
<keyword evidence="2" id="KW-0813">Transport</keyword>
<sequence length="556" mass="62981">MERVDSGRKRSHPGVSIQKNWSDIKETYGLIRDINDDENKIKLSNDYYFDPPNLAKFLDFFVDLEETNVHKLSSIIMNAYCEGQLEEAENNAKQLAKMIKGDPRLGKFLQKDFLKFLVDLLTNRQNPALQFHAATIIQHSVLYLTNKQVFEEYITPSIILNIVTSKDRELQLQAIKLLRAMALGIPNHPQINHILENALDTVIPFTLSLLTDASPNREIIHISTRSLVAVCLAHPMLSDEKFESVLLALKDLILYKGDVYVTEVILPKACMALAYLCDGRGAMVVKDDFFGEIIDRLIVLIDSESSINCNSGLIALGRMVRWASDCHIQFMIEKGVLWSVEWMIRQDEKYCVMYSCWIISNITARKGNFIKDVIHCNCIGSLVDVVQNFKFLEPKREAAWAIINAIHGATIDQMELLKTSCAKALWNVLTVFSDNVDMVFACLEVLAKLEVVTVTCNRKLIDNVQFQKYLVTLQGRRFKLADEIDGFPKSKKLRTTDNLGKYDGDMEFLITCTSEEDLDLQQPGPPIISIRNGNIGHVSLDGANIAADEMEVEKPR</sequence>
<evidence type="ECO:0008006" key="6">
    <source>
        <dbReference type="Google" id="ProtNLM"/>
    </source>
</evidence>
<name>A0AAD8J0I7_9APIA</name>
<evidence type="ECO:0000313" key="5">
    <source>
        <dbReference type="Proteomes" id="UP001237642"/>
    </source>
</evidence>
<evidence type="ECO:0000256" key="2">
    <source>
        <dbReference type="ARBA" id="ARBA00022448"/>
    </source>
</evidence>
<dbReference type="InterPro" id="IPR016024">
    <property type="entry name" value="ARM-type_fold"/>
</dbReference>
<dbReference type="Proteomes" id="UP001237642">
    <property type="component" value="Unassembled WGS sequence"/>
</dbReference>
<proteinExistence type="inferred from homology"/>
<gene>
    <name evidence="4" type="ORF">POM88_013192</name>
</gene>
<keyword evidence="3" id="KW-0653">Protein transport</keyword>
<reference evidence="4" key="1">
    <citation type="submission" date="2023-02" db="EMBL/GenBank/DDBJ databases">
        <title>Genome of toxic invasive species Heracleum sosnowskyi carries increased number of genes despite the absence of recent whole-genome duplications.</title>
        <authorList>
            <person name="Schelkunov M."/>
            <person name="Shtratnikova V."/>
            <person name="Makarenko M."/>
            <person name="Klepikova A."/>
            <person name="Omelchenko D."/>
            <person name="Novikova G."/>
            <person name="Obukhova E."/>
            <person name="Bogdanov V."/>
            <person name="Penin A."/>
            <person name="Logacheva M."/>
        </authorList>
    </citation>
    <scope>NUCLEOTIDE SEQUENCE</scope>
    <source>
        <strain evidence="4">Hsosn_3</strain>
        <tissue evidence="4">Leaf</tissue>
    </source>
</reference>
<protein>
    <recommendedName>
        <fullName evidence="6">Importin subunit alpha</fullName>
    </recommendedName>
</protein>
<dbReference type="SUPFAM" id="SSF48371">
    <property type="entry name" value="ARM repeat"/>
    <property type="match status" value="1"/>
</dbReference>
<evidence type="ECO:0000313" key="4">
    <source>
        <dbReference type="EMBL" id="KAK1394136.1"/>
    </source>
</evidence>